<proteinExistence type="predicted"/>
<evidence type="ECO:0000313" key="1">
    <source>
        <dbReference type="EnsemblProtists" id="PYU1_T001636"/>
    </source>
</evidence>
<organism evidence="1 2">
    <name type="scientific">Globisporangium ultimum (strain ATCC 200006 / CBS 805.95 / DAOM BR144)</name>
    <name type="common">Pythium ultimum</name>
    <dbReference type="NCBI Taxonomy" id="431595"/>
    <lineage>
        <taxon>Eukaryota</taxon>
        <taxon>Sar</taxon>
        <taxon>Stramenopiles</taxon>
        <taxon>Oomycota</taxon>
        <taxon>Peronosporomycetes</taxon>
        <taxon>Pythiales</taxon>
        <taxon>Pythiaceae</taxon>
        <taxon>Globisporangium</taxon>
    </lineage>
</organism>
<accession>K3W9J5</accession>
<reference evidence="1" key="3">
    <citation type="submission" date="2015-02" db="UniProtKB">
        <authorList>
            <consortium name="EnsemblProtists"/>
        </authorList>
    </citation>
    <scope>IDENTIFICATION</scope>
    <source>
        <strain evidence="1">DAOM BR144</strain>
    </source>
</reference>
<reference evidence="2" key="1">
    <citation type="journal article" date="2010" name="Genome Biol.">
        <title>Genome sequence of the necrotrophic plant pathogen Pythium ultimum reveals original pathogenicity mechanisms and effector repertoire.</title>
        <authorList>
            <person name="Levesque C.A."/>
            <person name="Brouwer H."/>
            <person name="Cano L."/>
            <person name="Hamilton J.P."/>
            <person name="Holt C."/>
            <person name="Huitema E."/>
            <person name="Raffaele S."/>
            <person name="Robideau G.P."/>
            <person name="Thines M."/>
            <person name="Win J."/>
            <person name="Zerillo M.M."/>
            <person name="Beakes G.W."/>
            <person name="Boore J.L."/>
            <person name="Busam D."/>
            <person name="Dumas B."/>
            <person name="Ferriera S."/>
            <person name="Fuerstenberg S.I."/>
            <person name="Gachon C.M."/>
            <person name="Gaulin E."/>
            <person name="Govers F."/>
            <person name="Grenville-Briggs L."/>
            <person name="Horner N."/>
            <person name="Hostetler J."/>
            <person name="Jiang R.H."/>
            <person name="Johnson J."/>
            <person name="Krajaejun T."/>
            <person name="Lin H."/>
            <person name="Meijer H.J."/>
            <person name="Moore B."/>
            <person name="Morris P."/>
            <person name="Phuntmart V."/>
            <person name="Puiu D."/>
            <person name="Shetty J."/>
            <person name="Stajich J.E."/>
            <person name="Tripathy S."/>
            <person name="Wawra S."/>
            <person name="van West P."/>
            <person name="Whitty B.R."/>
            <person name="Coutinho P.M."/>
            <person name="Henrissat B."/>
            <person name="Martin F."/>
            <person name="Thomas P.D."/>
            <person name="Tyler B.M."/>
            <person name="De Vries R.P."/>
            <person name="Kamoun S."/>
            <person name="Yandell M."/>
            <person name="Tisserat N."/>
            <person name="Buell C.R."/>
        </authorList>
    </citation>
    <scope>NUCLEOTIDE SEQUENCE</scope>
    <source>
        <strain evidence="2">DAOM:BR144</strain>
    </source>
</reference>
<keyword evidence="2" id="KW-1185">Reference proteome</keyword>
<dbReference type="Proteomes" id="UP000019132">
    <property type="component" value="Unassembled WGS sequence"/>
</dbReference>
<name>K3W9J5_GLOUD</name>
<protein>
    <submittedName>
        <fullName evidence="1">Uncharacterized protein</fullName>
    </submittedName>
</protein>
<evidence type="ECO:0000313" key="2">
    <source>
        <dbReference type="Proteomes" id="UP000019132"/>
    </source>
</evidence>
<dbReference type="EMBL" id="GL376626">
    <property type="status" value="NOT_ANNOTATED_CDS"/>
    <property type="molecule type" value="Genomic_DNA"/>
</dbReference>
<dbReference type="HOGENOM" id="CLU_1954516_0_0_1"/>
<sequence length="129" mass="14405">PRSYASDADAARRCTWLLLVRQTSSDAFALTVATQRSRGGHNEGYSDVAATTGEGKTDTHSALYELLLDADALRSHIEELGIEVDVNAFVELLWKTLENRKHVDVIITEYDDDEDEEQREQPGKVSLLL</sequence>
<dbReference type="AlphaFoldDB" id="K3W9J5"/>
<dbReference type="VEuPathDB" id="FungiDB:PYU1_G001635"/>
<reference evidence="2" key="2">
    <citation type="submission" date="2010-04" db="EMBL/GenBank/DDBJ databases">
        <authorList>
            <person name="Buell R."/>
            <person name="Hamilton J."/>
            <person name="Hostetler J."/>
        </authorList>
    </citation>
    <scope>NUCLEOTIDE SEQUENCE [LARGE SCALE GENOMIC DNA]</scope>
    <source>
        <strain evidence="2">DAOM:BR144</strain>
    </source>
</reference>
<dbReference type="EnsemblProtists" id="PYU1_T001636">
    <property type="protein sequence ID" value="PYU1_T001636"/>
    <property type="gene ID" value="PYU1_G001635"/>
</dbReference>